<feature type="transmembrane region" description="Helical" evidence="1">
    <location>
        <begin position="44"/>
        <end position="64"/>
    </location>
</feature>
<keyword evidence="3" id="KW-1185">Reference proteome</keyword>
<protein>
    <submittedName>
        <fullName evidence="2">Membrane protein</fullName>
    </submittedName>
</protein>
<dbReference type="EMBL" id="MW712719">
    <property type="protein sequence ID" value="QWY79657.1"/>
    <property type="molecule type" value="Genomic_DNA"/>
</dbReference>
<keyword evidence="1" id="KW-0472">Membrane</keyword>
<evidence type="ECO:0000313" key="2">
    <source>
        <dbReference type="EMBL" id="QWY79657.1"/>
    </source>
</evidence>
<dbReference type="GeneID" id="77931904"/>
<accession>A0A8F3IKS7</accession>
<organism evidence="2 3">
    <name type="scientific">Arthrobacter phage Persistence</name>
    <dbReference type="NCBI Taxonomy" id="2836007"/>
    <lineage>
        <taxon>Viruses</taxon>
        <taxon>Duplodnaviria</taxon>
        <taxon>Heunggongvirae</taxon>
        <taxon>Uroviricota</taxon>
        <taxon>Caudoviricetes</taxon>
        <taxon>Persistencevirus</taxon>
        <taxon>Persistencevirus persistence</taxon>
    </lineage>
</organism>
<sequence length="117" mass="12819">MTQIATAILRTVIPALWGSLITWLIGMLPILAPLQSYLMGLSQVILPIATAVVIGAWYAFWRWLEPRLPDWLTRAVLGSAKAPVYPTVSGSQAPNVNPPAKLFEAPLFKSRDGKHEA</sequence>
<proteinExistence type="predicted"/>
<dbReference type="RefSeq" id="YP_010656028.1">
    <property type="nucleotide sequence ID" value="NC_070834.1"/>
</dbReference>
<keyword evidence="1" id="KW-0812">Transmembrane</keyword>
<gene>
    <name evidence="2" type="primary">27</name>
    <name evidence="2" type="ORF">SEA_PERSISTENCE_27</name>
</gene>
<feature type="transmembrane region" description="Helical" evidence="1">
    <location>
        <begin position="12"/>
        <end position="32"/>
    </location>
</feature>
<reference evidence="2" key="1">
    <citation type="submission" date="2021-03" db="EMBL/GenBank/DDBJ databases">
        <authorList>
            <person name="Pedlow M.R."/>
            <person name="Nance H.A."/>
            <person name="Bradley A.M."/>
            <person name="Brown C.A."/>
            <person name="Channell S.A."/>
            <person name="Forbes A.M."/>
            <person name="Lovell B."/>
            <person name="Mcdonald B.E."/>
            <person name="Silva M.B."/>
            <person name="White G.J."/>
            <person name="Zack K.M."/>
            <person name="Garlena R.A."/>
            <person name="Russell D.A."/>
            <person name="Jacobs-Sera D."/>
            <person name="Hatfull G.F."/>
        </authorList>
    </citation>
    <scope>NUCLEOTIDE SEQUENCE</scope>
</reference>
<dbReference type="Proteomes" id="UP000693837">
    <property type="component" value="Segment"/>
</dbReference>
<dbReference type="KEGG" id="vg:77931904"/>
<name>A0A8F3IKS7_9CAUD</name>
<evidence type="ECO:0000256" key="1">
    <source>
        <dbReference type="SAM" id="Phobius"/>
    </source>
</evidence>
<keyword evidence="1" id="KW-1133">Transmembrane helix</keyword>
<evidence type="ECO:0000313" key="3">
    <source>
        <dbReference type="Proteomes" id="UP000693837"/>
    </source>
</evidence>